<dbReference type="Pfam" id="PF13302">
    <property type="entry name" value="Acetyltransf_3"/>
    <property type="match status" value="1"/>
</dbReference>
<evidence type="ECO:0000313" key="2">
    <source>
        <dbReference type="EMBL" id="OGG79560.1"/>
    </source>
</evidence>
<dbReference type="STRING" id="1798512.A3A39_02350"/>
<evidence type="ECO:0000313" key="3">
    <source>
        <dbReference type="Proteomes" id="UP000177372"/>
    </source>
</evidence>
<gene>
    <name evidence="2" type="ORF">A3A39_02350</name>
</gene>
<sequence length="149" mass="16752">MTELTLRPATVDDIQRLFEWRNDPDTRKSSRNREPISLGEHKTWLLRSLSDTSRILLIAEQEEVPVGVVRADEKSGVVELSWTIAPEARGRGLGKSMVVQFVRERLSGKKIRASVRKGNIPSEKIAEALGLRPTVPEENSGDPPMIVWN</sequence>
<evidence type="ECO:0000259" key="1">
    <source>
        <dbReference type="PROSITE" id="PS51186"/>
    </source>
</evidence>
<dbReference type="GO" id="GO:0016747">
    <property type="term" value="F:acyltransferase activity, transferring groups other than amino-acyl groups"/>
    <property type="evidence" value="ECO:0007669"/>
    <property type="project" value="InterPro"/>
</dbReference>
<comment type="caution">
    <text evidence="2">The sequence shown here is derived from an EMBL/GenBank/DDBJ whole genome shotgun (WGS) entry which is preliminary data.</text>
</comment>
<feature type="domain" description="N-acetyltransferase" evidence="1">
    <location>
        <begin position="4"/>
        <end position="149"/>
    </location>
</feature>
<proteinExistence type="predicted"/>
<dbReference type="PROSITE" id="PS51186">
    <property type="entry name" value="GNAT"/>
    <property type="match status" value="1"/>
</dbReference>
<dbReference type="SUPFAM" id="SSF55729">
    <property type="entry name" value="Acyl-CoA N-acyltransferases (Nat)"/>
    <property type="match status" value="1"/>
</dbReference>
<dbReference type="AlphaFoldDB" id="A0A1F6F109"/>
<dbReference type="EMBL" id="MFLZ01000023">
    <property type="protein sequence ID" value="OGG79560.1"/>
    <property type="molecule type" value="Genomic_DNA"/>
</dbReference>
<name>A0A1F6F109_9BACT</name>
<organism evidence="2 3">
    <name type="scientific">Candidatus Kaiserbacteria bacterium RIFCSPLOWO2_01_FULL_54_13</name>
    <dbReference type="NCBI Taxonomy" id="1798512"/>
    <lineage>
        <taxon>Bacteria</taxon>
        <taxon>Candidatus Kaiseribacteriota</taxon>
    </lineage>
</organism>
<reference evidence="2 3" key="1">
    <citation type="journal article" date="2016" name="Nat. Commun.">
        <title>Thousands of microbial genomes shed light on interconnected biogeochemical processes in an aquifer system.</title>
        <authorList>
            <person name="Anantharaman K."/>
            <person name="Brown C.T."/>
            <person name="Hug L.A."/>
            <person name="Sharon I."/>
            <person name="Castelle C.J."/>
            <person name="Probst A.J."/>
            <person name="Thomas B.C."/>
            <person name="Singh A."/>
            <person name="Wilkins M.J."/>
            <person name="Karaoz U."/>
            <person name="Brodie E.L."/>
            <person name="Williams K.H."/>
            <person name="Hubbard S.S."/>
            <person name="Banfield J.F."/>
        </authorList>
    </citation>
    <scope>NUCLEOTIDE SEQUENCE [LARGE SCALE GENOMIC DNA]</scope>
</reference>
<dbReference type="CDD" id="cd04301">
    <property type="entry name" value="NAT_SF"/>
    <property type="match status" value="1"/>
</dbReference>
<accession>A0A1F6F109</accession>
<protein>
    <recommendedName>
        <fullName evidence="1">N-acetyltransferase domain-containing protein</fullName>
    </recommendedName>
</protein>
<dbReference type="Proteomes" id="UP000177372">
    <property type="component" value="Unassembled WGS sequence"/>
</dbReference>
<dbReference type="InterPro" id="IPR016181">
    <property type="entry name" value="Acyl_CoA_acyltransferase"/>
</dbReference>
<dbReference type="PANTHER" id="PTHR43415:SF3">
    <property type="entry name" value="GNAT-FAMILY ACETYLTRANSFERASE"/>
    <property type="match status" value="1"/>
</dbReference>
<dbReference type="Gene3D" id="3.40.630.30">
    <property type="match status" value="1"/>
</dbReference>
<dbReference type="InterPro" id="IPR000182">
    <property type="entry name" value="GNAT_dom"/>
</dbReference>
<dbReference type="PANTHER" id="PTHR43415">
    <property type="entry name" value="SPERMIDINE N(1)-ACETYLTRANSFERASE"/>
    <property type="match status" value="1"/>
</dbReference>